<sequence length="83" mass="9331">MQSRAASSGLSVVQVVERRVETPVPLPPTRHDWPRLLGELAVQLDTGRIYNRDLDELFVALAAADVALTRRMCIRSRTTPHPR</sequence>
<evidence type="ECO:0000313" key="1">
    <source>
        <dbReference type="EMBL" id="MBB3676226.1"/>
    </source>
</evidence>
<evidence type="ECO:0000313" key="3">
    <source>
        <dbReference type="Proteomes" id="UP000247602"/>
    </source>
</evidence>
<proteinExistence type="predicted"/>
<organism evidence="2 3">
    <name type="scientific">Modestobacter versicolor</name>
    <dbReference type="NCBI Taxonomy" id="429133"/>
    <lineage>
        <taxon>Bacteria</taxon>
        <taxon>Bacillati</taxon>
        <taxon>Actinomycetota</taxon>
        <taxon>Actinomycetes</taxon>
        <taxon>Geodermatophilales</taxon>
        <taxon>Geodermatophilaceae</taxon>
        <taxon>Modestobacter</taxon>
    </lineage>
</organism>
<dbReference type="RefSeq" id="WP_110551363.1">
    <property type="nucleotide sequence ID" value="NZ_JACIBU010000001.1"/>
</dbReference>
<dbReference type="Proteomes" id="UP000247602">
    <property type="component" value="Unassembled WGS sequence"/>
</dbReference>
<dbReference type="EMBL" id="JACIBU010000001">
    <property type="protein sequence ID" value="MBB3676226.1"/>
    <property type="molecule type" value="Genomic_DNA"/>
</dbReference>
<name>A0A323VTQ6_9ACTN</name>
<reference evidence="2 3" key="1">
    <citation type="submission" date="2018-06" db="EMBL/GenBank/DDBJ databases">
        <title>Draft genome sequence of Modestobacter versicolor CP153-2.</title>
        <authorList>
            <person name="Gundlapally S.R."/>
        </authorList>
    </citation>
    <scope>NUCLEOTIDE SEQUENCE [LARGE SCALE GENOMIC DNA]</scope>
    <source>
        <strain evidence="2 3">CP153-2</strain>
    </source>
</reference>
<reference evidence="1 4" key="2">
    <citation type="submission" date="2020-08" db="EMBL/GenBank/DDBJ databases">
        <title>Sequencing the genomes of 1000 actinobacteria strains.</title>
        <authorList>
            <person name="Klenk H.-P."/>
        </authorList>
    </citation>
    <scope>NUCLEOTIDE SEQUENCE [LARGE SCALE GENOMIC DNA]</scope>
    <source>
        <strain evidence="1 4">DSM 16678</strain>
    </source>
</reference>
<gene>
    <name evidence="2" type="ORF">DMO24_05650</name>
    <name evidence="1" type="ORF">FHX36_001961</name>
</gene>
<dbReference type="Proteomes" id="UP000580718">
    <property type="component" value="Unassembled WGS sequence"/>
</dbReference>
<evidence type="ECO:0000313" key="4">
    <source>
        <dbReference type="Proteomes" id="UP000580718"/>
    </source>
</evidence>
<dbReference type="OrthoDB" id="5193195at2"/>
<dbReference type="EMBL" id="QKNV01000037">
    <property type="protein sequence ID" value="PZA22328.1"/>
    <property type="molecule type" value="Genomic_DNA"/>
</dbReference>
<comment type="caution">
    <text evidence="2">The sequence shown here is derived from an EMBL/GenBank/DDBJ whole genome shotgun (WGS) entry which is preliminary data.</text>
</comment>
<evidence type="ECO:0000313" key="2">
    <source>
        <dbReference type="EMBL" id="PZA22328.1"/>
    </source>
</evidence>
<keyword evidence="3" id="KW-1185">Reference proteome</keyword>
<accession>A0A323VTQ6</accession>
<protein>
    <submittedName>
        <fullName evidence="2">Uncharacterized protein</fullName>
    </submittedName>
</protein>
<dbReference type="AlphaFoldDB" id="A0A323VTQ6"/>